<dbReference type="RefSeq" id="WP_390192060.1">
    <property type="nucleotide sequence ID" value="NZ_JBHMEP010000002.1"/>
</dbReference>
<dbReference type="Gene3D" id="3.40.190.10">
    <property type="entry name" value="Periplasmic binding protein-like II"/>
    <property type="match status" value="2"/>
</dbReference>
<dbReference type="InterPro" id="IPR005119">
    <property type="entry name" value="LysR_subst-bd"/>
</dbReference>
<keyword evidence="7" id="KW-1185">Reference proteome</keyword>
<protein>
    <submittedName>
        <fullName evidence="6">LysR family transcriptional regulator</fullName>
    </submittedName>
</protein>
<dbReference type="SUPFAM" id="SSF46785">
    <property type="entry name" value="Winged helix' DNA-binding domain"/>
    <property type="match status" value="1"/>
</dbReference>
<feature type="domain" description="HTH lysR-type" evidence="5">
    <location>
        <begin position="3"/>
        <end position="60"/>
    </location>
</feature>
<gene>
    <name evidence="6" type="ORF">ACFFUV_10130</name>
</gene>
<proteinExistence type="inferred from homology"/>
<evidence type="ECO:0000313" key="7">
    <source>
        <dbReference type="Proteomes" id="UP001589645"/>
    </source>
</evidence>
<dbReference type="InterPro" id="IPR050389">
    <property type="entry name" value="LysR-type_TF"/>
</dbReference>
<keyword evidence="3" id="KW-0238">DNA-binding</keyword>
<dbReference type="InterPro" id="IPR036388">
    <property type="entry name" value="WH-like_DNA-bd_sf"/>
</dbReference>
<keyword evidence="4" id="KW-0804">Transcription</keyword>
<dbReference type="InterPro" id="IPR000847">
    <property type="entry name" value="LysR_HTH_N"/>
</dbReference>
<sequence>MSFNYNLLKPLSFLLETQSINETATRLNTSASAVSRTLRTLREEFQDELLTRKNGKMALTAKGIELRKKVSQIVGEIESLDESDVFNPKTLNRDVTIAMNASIAHWFAPIIIEHLTALAPNLRLTIEDWSDSTPTHISEHRVDYAIHYFPLDISKNVVQKRGEREYFVCACRQQHPLVGVDFRLEYFERYPLAVQILKYFNELQLPLLELMKSLNIQPHVALRTTHLGILIKALENNDFLFPCSIHLARVLGPKLTYLTSTMPELEPLQQREFGFLYDKTKSNDPFITWLHGEISQLMSHTIEQSEKAVQ</sequence>
<dbReference type="InterPro" id="IPR036390">
    <property type="entry name" value="WH_DNA-bd_sf"/>
</dbReference>
<comment type="caution">
    <text evidence="6">The sequence shown here is derived from an EMBL/GenBank/DDBJ whole genome shotgun (WGS) entry which is preliminary data.</text>
</comment>
<dbReference type="PANTHER" id="PTHR30118:SF15">
    <property type="entry name" value="TRANSCRIPTIONAL REGULATORY PROTEIN"/>
    <property type="match status" value="1"/>
</dbReference>
<evidence type="ECO:0000256" key="4">
    <source>
        <dbReference type="ARBA" id="ARBA00023163"/>
    </source>
</evidence>
<evidence type="ECO:0000256" key="1">
    <source>
        <dbReference type="ARBA" id="ARBA00009437"/>
    </source>
</evidence>
<accession>A0ABV5HM62</accession>
<evidence type="ECO:0000256" key="3">
    <source>
        <dbReference type="ARBA" id="ARBA00023125"/>
    </source>
</evidence>
<organism evidence="6 7">
    <name type="scientific">Vibrio olivae</name>
    <dbReference type="NCBI Taxonomy" id="1243002"/>
    <lineage>
        <taxon>Bacteria</taxon>
        <taxon>Pseudomonadati</taxon>
        <taxon>Pseudomonadota</taxon>
        <taxon>Gammaproteobacteria</taxon>
        <taxon>Vibrionales</taxon>
        <taxon>Vibrionaceae</taxon>
        <taxon>Vibrio</taxon>
    </lineage>
</organism>
<dbReference type="EMBL" id="JBHMEP010000002">
    <property type="protein sequence ID" value="MFB9135319.1"/>
    <property type="molecule type" value="Genomic_DNA"/>
</dbReference>
<evidence type="ECO:0000259" key="5">
    <source>
        <dbReference type="PROSITE" id="PS50931"/>
    </source>
</evidence>
<evidence type="ECO:0000256" key="2">
    <source>
        <dbReference type="ARBA" id="ARBA00023015"/>
    </source>
</evidence>
<dbReference type="Pfam" id="PF00126">
    <property type="entry name" value="HTH_1"/>
    <property type="match status" value="1"/>
</dbReference>
<evidence type="ECO:0000313" key="6">
    <source>
        <dbReference type="EMBL" id="MFB9135319.1"/>
    </source>
</evidence>
<comment type="similarity">
    <text evidence="1">Belongs to the LysR transcriptional regulatory family.</text>
</comment>
<reference evidence="6 7" key="1">
    <citation type="submission" date="2024-09" db="EMBL/GenBank/DDBJ databases">
        <authorList>
            <person name="Sun Q."/>
            <person name="Mori K."/>
        </authorList>
    </citation>
    <scope>NUCLEOTIDE SEQUENCE [LARGE SCALE GENOMIC DNA]</scope>
    <source>
        <strain evidence="6 7">CECT 8064</strain>
    </source>
</reference>
<dbReference type="PROSITE" id="PS50931">
    <property type="entry name" value="HTH_LYSR"/>
    <property type="match status" value="1"/>
</dbReference>
<dbReference type="Proteomes" id="UP001589645">
    <property type="component" value="Unassembled WGS sequence"/>
</dbReference>
<dbReference type="Gene3D" id="1.10.10.10">
    <property type="entry name" value="Winged helix-like DNA-binding domain superfamily/Winged helix DNA-binding domain"/>
    <property type="match status" value="1"/>
</dbReference>
<dbReference type="SUPFAM" id="SSF53850">
    <property type="entry name" value="Periplasmic binding protein-like II"/>
    <property type="match status" value="1"/>
</dbReference>
<dbReference type="Pfam" id="PF03466">
    <property type="entry name" value="LysR_substrate"/>
    <property type="match status" value="1"/>
</dbReference>
<name>A0ABV5HM62_9VIBR</name>
<keyword evidence="2" id="KW-0805">Transcription regulation</keyword>
<dbReference type="PANTHER" id="PTHR30118">
    <property type="entry name" value="HTH-TYPE TRANSCRIPTIONAL REGULATOR LEUO-RELATED"/>
    <property type="match status" value="1"/>
</dbReference>